<gene>
    <name evidence="2" type="ORF">GQ55_8G122800</name>
</gene>
<feature type="region of interest" description="Disordered" evidence="1">
    <location>
        <begin position="1"/>
        <end position="27"/>
    </location>
</feature>
<protein>
    <submittedName>
        <fullName evidence="2">Uncharacterized protein</fullName>
    </submittedName>
</protein>
<keyword evidence="3" id="KW-1185">Reference proteome</keyword>
<dbReference type="AlphaFoldDB" id="A0A2T7CN19"/>
<dbReference type="Gramene" id="PUZ44643">
    <property type="protein sequence ID" value="PUZ44643"/>
    <property type="gene ID" value="GQ55_8G122800"/>
</dbReference>
<organism evidence="2 3">
    <name type="scientific">Panicum hallii var. hallii</name>
    <dbReference type="NCBI Taxonomy" id="1504633"/>
    <lineage>
        <taxon>Eukaryota</taxon>
        <taxon>Viridiplantae</taxon>
        <taxon>Streptophyta</taxon>
        <taxon>Embryophyta</taxon>
        <taxon>Tracheophyta</taxon>
        <taxon>Spermatophyta</taxon>
        <taxon>Magnoliopsida</taxon>
        <taxon>Liliopsida</taxon>
        <taxon>Poales</taxon>
        <taxon>Poaceae</taxon>
        <taxon>PACMAD clade</taxon>
        <taxon>Panicoideae</taxon>
        <taxon>Panicodae</taxon>
        <taxon>Paniceae</taxon>
        <taxon>Panicinae</taxon>
        <taxon>Panicum</taxon>
        <taxon>Panicum sect. Panicum</taxon>
    </lineage>
</organism>
<dbReference type="EMBL" id="CM009756">
    <property type="protein sequence ID" value="PUZ44643.1"/>
    <property type="molecule type" value="Genomic_DNA"/>
</dbReference>
<proteinExistence type="predicted"/>
<evidence type="ECO:0000313" key="3">
    <source>
        <dbReference type="Proteomes" id="UP000244336"/>
    </source>
</evidence>
<evidence type="ECO:0000313" key="2">
    <source>
        <dbReference type="EMBL" id="PUZ44643.1"/>
    </source>
</evidence>
<evidence type="ECO:0000256" key="1">
    <source>
        <dbReference type="SAM" id="MobiDB-lite"/>
    </source>
</evidence>
<feature type="compositionally biased region" description="Pro residues" evidence="1">
    <location>
        <begin position="1"/>
        <end position="18"/>
    </location>
</feature>
<reference evidence="2 3" key="1">
    <citation type="submission" date="2018-04" db="EMBL/GenBank/DDBJ databases">
        <title>WGS assembly of Panicum hallii var. hallii HAL2.</title>
        <authorList>
            <person name="Lovell J."/>
            <person name="Jenkins J."/>
            <person name="Lowry D."/>
            <person name="Mamidi S."/>
            <person name="Sreedasyam A."/>
            <person name="Weng X."/>
            <person name="Barry K."/>
            <person name="Bonette J."/>
            <person name="Campitelli B."/>
            <person name="Daum C."/>
            <person name="Gordon S."/>
            <person name="Gould B."/>
            <person name="Lipzen A."/>
            <person name="MacQueen A."/>
            <person name="Palacio-Mejia J."/>
            <person name="Plott C."/>
            <person name="Shakirov E."/>
            <person name="Shu S."/>
            <person name="Yoshinaga Y."/>
            <person name="Zane M."/>
            <person name="Rokhsar D."/>
            <person name="Grimwood J."/>
            <person name="Schmutz J."/>
            <person name="Juenger T."/>
        </authorList>
    </citation>
    <scope>NUCLEOTIDE SEQUENCE [LARGE SCALE GENOMIC DNA]</scope>
    <source>
        <strain evidence="3">cv. HAL2</strain>
    </source>
</reference>
<dbReference type="Proteomes" id="UP000244336">
    <property type="component" value="Chromosome 8"/>
</dbReference>
<accession>A0A2T7CN19</accession>
<sequence>MAGQATPPPPPPGPPHGAPTPMSSSMHRQGMLKLAVLDVSGGDYRYCKFLNLEDGHWVCCSIFLQCRVLLFSNIAMHVSWWCVVCISYVSVARVDFHCCNMHPSMLQ</sequence>
<name>A0A2T7CN19_9POAL</name>